<gene>
    <name evidence="2" type="ORF">DFP90_1035</name>
</gene>
<feature type="transmembrane region" description="Helical" evidence="1">
    <location>
        <begin position="17"/>
        <end position="37"/>
    </location>
</feature>
<dbReference type="RefSeq" id="WP_115936122.1">
    <property type="nucleotide sequence ID" value="NZ_QRDW01000003.1"/>
</dbReference>
<dbReference type="EMBL" id="QRDW01000003">
    <property type="protein sequence ID" value="RED51208.1"/>
    <property type="molecule type" value="Genomic_DNA"/>
</dbReference>
<protein>
    <submittedName>
        <fullName evidence="2">Uncharacterized protein</fullName>
    </submittedName>
</protein>
<name>A0A3D9HNY7_9PROT</name>
<keyword evidence="1" id="KW-0812">Transmembrane</keyword>
<sequence length="120" mass="13075">MAALRFHPDGSATGGEIILALALTALYQGVATGFQGIERSERHRKATLIAQSKLDAIGALYPLENYHRVEELPGGYEVEIAVTPEPAVRRSLFILFKATVTVRWDQGALQLDGLKMATKP</sequence>
<reference evidence="2 3" key="1">
    <citation type="submission" date="2018-07" db="EMBL/GenBank/DDBJ databases">
        <title>Genomic Encyclopedia of Type Strains, Phase III (KMG-III): the genomes of soil and plant-associated and newly described type strains.</title>
        <authorList>
            <person name="Whitman W."/>
        </authorList>
    </citation>
    <scope>NUCLEOTIDE SEQUENCE [LARGE SCALE GENOMIC DNA]</scope>
    <source>
        <strain evidence="2 3">CECT 8488</strain>
    </source>
</reference>
<dbReference type="AlphaFoldDB" id="A0A3D9HNY7"/>
<keyword evidence="1" id="KW-0472">Membrane</keyword>
<evidence type="ECO:0000313" key="2">
    <source>
        <dbReference type="EMBL" id="RED51208.1"/>
    </source>
</evidence>
<evidence type="ECO:0000313" key="3">
    <source>
        <dbReference type="Proteomes" id="UP000256845"/>
    </source>
</evidence>
<evidence type="ECO:0000256" key="1">
    <source>
        <dbReference type="SAM" id="Phobius"/>
    </source>
</evidence>
<accession>A0A3D9HNY7</accession>
<keyword evidence="3" id="KW-1185">Reference proteome</keyword>
<proteinExistence type="predicted"/>
<keyword evidence="1" id="KW-1133">Transmembrane helix</keyword>
<dbReference type="Proteomes" id="UP000256845">
    <property type="component" value="Unassembled WGS sequence"/>
</dbReference>
<comment type="caution">
    <text evidence="2">The sequence shown here is derived from an EMBL/GenBank/DDBJ whole genome shotgun (WGS) entry which is preliminary data.</text>
</comment>
<organism evidence="2 3">
    <name type="scientific">Aestuariispira insulae</name>
    <dbReference type="NCBI Taxonomy" id="1461337"/>
    <lineage>
        <taxon>Bacteria</taxon>
        <taxon>Pseudomonadati</taxon>
        <taxon>Pseudomonadota</taxon>
        <taxon>Alphaproteobacteria</taxon>
        <taxon>Rhodospirillales</taxon>
        <taxon>Kiloniellaceae</taxon>
        <taxon>Aestuariispira</taxon>
    </lineage>
</organism>